<dbReference type="SUPFAM" id="SSF63737">
    <property type="entry name" value="Leukotriene A4 hydrolase N-terminal domain"/>
    <property type="match status" value="2"/>
</dbReference>
<dbReference type="InterPro" id="IPR050344">
    <property type="entry name" value="Peptidase_M1_aminopeptidases"/>
</dbReference>
<evidence type="ECO:0000313" key="25">
    <source>
        <dbReference type="EnsemblPlants" id="LPERR09G05020.1"/>
    </source>
</evidence>
<keyword evidence="14" id="KW-0482">Metalloprotease</keyword>
<reference evidence="25" key="3">
    <citation type="submission" date="2015-04" db="UniProtKB">
        <authorList>
            <consortium name="EnsemblPlants"/>
        </authorList>
    </citation>
    <scope>IDENTIFICATION</scope>
</reference>
<dbReference type="Gene3D" id="1.25.50.20">
    <property type="match status" value="3"/>
</dbReference>
<dbReference type="GO" id="GO:0042277">
    <property type="term" value="F:peptide binding"/>
    <property type="evidence" value="ECO:0007669"/>
    <property type="project" value="TreeGrafter"/>
</dbReference>
<evidence type="ECO:0000256" key="9">
    <source>
        <dbReference type="ARBA" id="ARBA00022723"/>
    </source>
</evidence>
<dbReference type="Pfam" id="PF01433">
    <property type="entry name" value="Peptidase_M1"/>
    <property type="match status" value="2"/>
</dbReference>
<dbReference type="InterPro" id="IPR045357">
    <property type="entry name" value="Aminopeptidase_N-like_N"/>
</dbReference>
<dbReference type="InterPro" id="IPR014782">
    <property type="entry name" value="Peptidase_M1_dom"/>
</dbReference>
<dbReference type="Gene3D" id="2.60.40.1910">
    <property type="match status" value="2"/>
</dbReference>
<evidence type="ECO:0000256" key="12">
    <source>
        <dbReference type="ARBA" id="ARBA00022833"/>
    </source>
</evidence>
<evidence type="ECO:0000256" key="10">
    <source>
        <dbReference type="ARBA" id="ARBA00022801"/>
    </source>
</evidence>
<keyword evidence="10" id="KW-0378">Hydrolase</keyword>
<feature type="domain" description="Peptidase M1 membrane alanine aminopeptidase" evidence="22">
    <location>
        <begin position="1153"/>
        <end position="1351"/>
    </location>
</feature>
<dbReference type="InterPro" id="IPR024571">
    <property type="entry name" value="ERAP1-like_C_dom"/>
</dbReference>
<dbReference type="eggNOG" id="KOG1046">
    <property type="taxonomic scope" value="Eukaryota"/>
</dbReference>
<reference evidence="25 26" key="1">
    <citation type="submission" date="2012-08" db="EMBL/GenBank/DDBJ databases">
        <title>Oryza genome evolution.</title>
        <authorList>
            <person name="Wing R.A."/>
        </authorList>
    </citation>
    <scope>NUCLEOTIDE SEQUENCE</scope>
</reference>
<dbReference type="HOGENOM" id="CLU_240300_0_0_1"/>
<evidence type="ECO:0000256" key="8">
    <source>
        <dbReference type="ARBA" id="ARBA00022670"/>
    </source>
</evidence>
<dbReference type="InterPro" id="IPR042097">
    <property type="entry name" value="Aminopeptidase_N-like_N_sf"/>
</dbReference>
<dbReference type="FunFam" id="1.25.50.20:FF:000002">
    <property type="entry name" value="Aminopeptidase"/>
    <property type="match status" value="1"/>
</dbReference>
<dbReference type="Proteomes" id="UP000032180">
    <property type="component" value="Chromosome 9"/>
</dbReference>
<dbReference type="GO" id="GO:0016020">
    <property type="term" value="C:membrane"/>
    <property type="evidence" value="ECO:0007669"/>
    <property type="project" value="TreeGrafter"/>
</dbReference>
<dbReference type="GO" id="GO:0070006">
    <property type="term" value="F:metalloaminopeptidase activity"/>
    <property type="evidence" value="ECO:0007669"/>
    <property type="project" value="TreeGrafter"/>
</dbReference>
<dbReference type="InterPro" id="IPR001930">
    <property type="entry name" value="Peptidase_M1"/>
</dbReference>
<evidence type="ECO:0000256" key="5">
    <source>
        <dbReference type="ARBA" id="ARBA00012564"/>
    </source>
</evidence>
<dbReference type="FunFam" id="1.10.390.10:FF:000001">
    <property type="entry name" value="Aminopeptidase"/>
    <property type="match status" value="1"/>
</dbReference>
<evidence type="ECO:0000256" key="7">
    <source>
        <dbReference type="ARBA" id="ARBA00022490"/>
    </source>
</evidence>
<dbReference type="Gramene" id="LPERR09G05020.1">
    <property type="protein sequence ID" value="LPERR09G05020.1"/>
    <property type="gene ID" value="LPERR09G05020"/>
</dbReference>
<feature type="domain" description="ERAP1-like C-terminal" evidence="23">
    <location>
        <begin position="1430"/>
        <end position="1611"/>
    </location>
</feature>
<dbReference type="PANTHER" id="PTHR11533">
    <property type="entry name" value="PROTEASE M1 ZINC METALLOPROTEASE"/>
    <property type="match status" value="1"/>
</dbReference>
<evidence type="ECO:0000256" key="3">
    <source>
        <dbReference type="ARBA" id="ARBA00004496"/>
    </source>
</evidence>
<evidence type="ECO:0000256" key="1">
    <source>
        <dbReference type="ARBA" id="ARBA00000098"/>
    </source>
</evidence>
<feature type="binding site" evidence="18">
    <location>
        <position position="390"/>
    </location>
    <ligand>
        <name>Zn(2+)</name>
        <dbReference type="ChEBI" id="CHEBI:29105"/>
        <note>catalytic</note>
    </ligand>
</feature>
<evidence type="ECO:0000256" key="19">
    <source>
        <dbReference type="PIRSR" id="PIRSR634016-4"/>
    </source>
</evidence>
<evidence type="ECO:0000256" key="13">
    <source>
        <dbReference type="ARBA" id="ARBA00022848"/>
    </source>
</evidence>
<keyword evidence="9 18" id="KW-0479">Metal-binding</keyword>
<keyword evidence="12 18" id="KW-0862">Zinc</keyword>
<dbReference type="InterPro" id="IPR027268">
    <property type="entry name" value="Peptidase_M4/M1_CTD_sf"/>
</dbReference>
<feature type="domain" description="Aminopeptidase N-like N-terminal" evidence="24">
    <location>
        <begin position="939"/>
        <end position="1118"/>
    </location>
</feature>
<dbReference type="MEROPS" id="M01.A25"/>
<dbReference type="GO" id="GO:0005737">
    <property type="term" value="C:cytoplasm"/>
    <property type="evidence" value="ECO:0007669"/>
    <property type="project" value="UniProtKB-SubCell"/>
</dbReference>
<dbReference type="Pfam" id="PF11838">
    <property type="entry name" value="ERAP1_C"/>
    <property type="match status" value="3"/>
</dbReference>
<keyword evidence="13" id="KW-0492">Microsome</keyword>
<evidence type="ECO:0000259" key="23">
    <source>
        <dbReference type="Pfam" id="PF11838"/>
    </source>
</evidence>
<feature type="domain" description="ERAP1-like C-terminal" evidence="23">
    <location>
        <begin position="590"/>
        <end position="907"/>
    </location>
</feature>
<dbReference type="FunFam" id="2.60.40.1730:FF:000009">
    <property type="entry name" value="Aminopeptidase"/>
    <property type="match status" value="2"/>
</dbReference>
<keyword evidence="8" id="KW-0645">Protease</keyword>
<keyword evidence="6" id="KW-0031">Aminopeptidase</keyword>
<dbReference type="FunFam" id="1.10.390.10:FF:000033">
    <property type="entry name" value="Endoplasmic reticulum aminopeptidase 1b"/>
    <property type="match status" value="1"/>
</dbReference>
<evidence type="ECO:0000256" key="11">
    <source>
        <dbReference type="ARBA" id="ARBA00022824"/>
    </source>
</evidence>
<dbReference type="EnsemblPlants" id="LPERR09G05020.1">
    <property type="protein sequence ID" value="LPERR09G05020.1"/>
    <property type="gene ID" value="LPERR09G05020"/>
</dbReference>
<keyword evidence="21" id="KW-0732">Signal</keyword>
<dbReference type="Pfam" id="PF17900">
    <property type="entry name" value="Peptidase_M1_N"/>
    <property type="match status" value="2"/>
</dbReference>
<evidence type="ECO:0000256" key="20">
    <source>
        <dbReference type="SAM" id="MobiDB-lite"/>
    </source>
</evidence>
<evidence type="ECO:0000256" key="2">
    <source>
        <dbReference type="ARBA" id="ARBA00004174"/>
    </source>
</evidence>
<evidence type="ECO:0000256" key="15">
    <source>
        <dbReference type="ARBA" id="ARBA00023136"/>
    </source>
</evidence>
<dbReference type="PRINTS" id="PR00756">
    <property type="entry name" value="ALADIPTASE"/>
</dbReference>
<dbReference type="EC" id="3.4.11.2" evidence="5"/>
<keyword evidence="7" id="KW-0963">Cytoplasm</keyword>
<feature type="chain" id="PRO_5002350238" description="membrane alanyl aminopeptidase" evidence="21">
    <location>
        <begin position="21"/>
        <end position="1720"/>
    </location>
</feature>
<feature type="site" description="Transition state stabilizer" evidence="19">
    <location>
        <position position="452"/>
    </location>
</feature>
<feature type="binding site" evidence="18">
    <location>
        <position position="371"/>
    </location>
    <ligand>
        <name>Zn(2+)</name>
        <dbReference type="ChEBI" id="CHEBI:29105"/>
        <note>catalytic</note>
    </ligand>
</feature>
<dbReference type="CDD" id="cd09601">
    <property type="entry name" value="M1_APN-Q_like"/>
    <property type="match status" value="2"/>
</dbReference>
<proteinExistence type="inferred from homology"/>
<evidence type="ECO:0000256" key="6">
    <source>
        <dbReference type="ARBA" id="ARBA00022438"/>
    </source>
</evidence>
<feature type="binding site" evidence="18">
    <location>
        <position position="367"/>
    </location>
    <ligand>
        <name>Zn(2+)</name>
        <dbReference type="ChEBI" id="CHEBI:29105"/>
        <note>catalytic</note>
    </ligand>
</feature>
<comment type="subcellular location">
    <subcellularLocation>
        <location evidence="3">Cytoplasm</location>
    </subcellularLocation>
    <subcellularLocation>
        <location evidence="2">Microsome membrane</location>
        <topology evidence="2">Peripheral membrane protein</topology>
    </subcellularLocation>
</comment>
<dbReference type="GO" id="GO:0005615">
    <property type="term" value="C:extracellular space"/>
    <property type="evidence" value="ECO:0007669"/>
    <property type="project" value="TreeGrafter"/>
</dbReference>
<keyword evidence="26" id="KW-1185">Reference proteome</keyword>
<dbReference type="InterPro" id="IPR034016">
    <property type="entry name" value="M1_APN-typ"/>
</dbReference>
<evidence type="ECO:0000256" key="21">
    <source>
        <dbReference type="SAM" id="SignalP"/>
    </source>
</evidence>
<dbReference type="GO" id="GO:0008270">
    <property type="term" value="F:zinc ion binding"/>
    <property type="evidence" value="ECO:0007669"/>
    <property type="project" value="InterPro"/>
</dbReference>
<evidence type="ECO:0000313" key="26">
    <source>
        <dbReference type="Proteomes" id="UP000032180"/>
    </source>
</evidence>
<dbReference type="Gene3D" id="2.60.40.1730">
    <property type="entry name" value="tricorn interacting facor f3 domain"/>
    <property type="match status" value="2"/>
</dbReference>
<evidence type="ECO:0000259" key="24">
    <source>
        <dbReference type="Pfam" id="PF17900"/>
    </source>
</evidence>
<organism evidence="25 26">
    <name type="scientific">Leersia perrieri</name>
    <dbReference type="NCBI Taxonomy" id="77586"/>
    <lineage>
        <taxon>Eukaryota</taxon>
        <taxon>Viridiplantae</taxon>
        <taxon>Streptophyta</taxon>
        <taxon>Embryophyta</taxon>
        <taxon>Tracheophyta</taxon>
        <taxon>Spermatophyta</taxon>
        <taxon>Magnoliopsida</taxon>
        <taxon>Liliopsida</taxon>
        <taxon>Poales</taxon>
        <taxon>Poaceae</taxon>
        <taxon>BOP clade</taxon>
        <taxon>Oryzoideae</taxon>
        <taxon>Oryzeae</taxon>
        <taxon>Oryzinae</taxon>
        <taxon>Leersia</taxon>
    </lineage>
</organism>
<dbReference type="PANTHER" id="PTHR11533:SF203">
    <property type="entry name" value="AMINOPEPTIDASE M1-C"/>
    <property type="match status" value="1"/>
</dbReference>
<feature type="domain" description="ERAP1-like C-terminal" evidence="23">
    <location>
        <begin position="1633"/>
        <end position="1694"/>
    </location>
</feature>
<dbReference type="STRING" id="77586.A0A0D9XCY0"/>
<evidence type="ECO:0000256" key="16">
    <source>
        <dbReference type="ARBA" id="ARBA00029840"/>
    </source>
</evidence>
<dbReference type="SUPFAM" id="SSF55486">
    <property type="entry name" value="Metalloproteases ('zincins'), catalytic domain"/>
    <property type="match status" value="2"/>
</dbReference>
<feature type="domain" description="Peptidase M1 membrane alanine aminopeptidase" evidence="22">
    <location>
        <begin position="295"/>
        <end position="511"/>
    </location>
</feature>
<evidence type="ECO:0000256" key="4">
    <source>
        <dbReference type="ARBA" id="ARBA00010136"/>
    </source>
</evidence>
<dbReference type="GO" id="GO:0016285">
    <property type="term" value="F:alanyl aminopeptidase activity"/>
    <property type="evidence" value="ECO:0007669"/>
    <property type="project" value="UniProtKB-EC"/>
</dbReference>
<comment type="cofactor">
    <cofactor evidence="18">
        <name>Zn(2+)</name>
        <dbReference type="ChEBI" id="CHEBI:29105"/>
    </cofactor>
    <text evidence="18">Binds 1 zinc ion per subunit.</text>
</comment>
<evidence type="ECO:0000259" key="22">
    <source>
        <dbReference type="Pfam" id="PF01433"/>
    </source>
</evidence>
<protein>
    <recommendedName>
        <fullName evidence="5">membrane alanyl aminopeptidase</fullName>
        <ecNumber evidence="5">3.4.11.2</ecNumber>
    </recommendedName>
    <alternativeName>
        <fullName evidence="16">Alpha-aminoacylpeptide hydrolase</fullName>
    </alternativeName>
</protein>
<accession>A0A0D9XCY0</accession>
<feature type="active site" description="Proton acceptor" evidence="17">
    <location>
        <position position="368"/>
    </location>
</feature>
<sequence>MARGGAAALLLRLLVVAAAAAEMGYGGGGGRKLGRHDGGGASTECVNLKPAPSPSPAAMAPATEDSPDQFRGQARLPRFAAPRRYELRLRPDLDACVFTGAASVAVDVSAPTRFLVLNAADLAVDRASIRFEDLEPTGVSVFEEDEILVLEFEGELPLGVGMLAMDFNGTLNDQMRGFYRSKYVYKGETKNMAVTQFESVDARRCFPCWDEPSFKAKFKLTLEVPSELVALSNMPVANETIIGPIKTVHYEESPLMSTYLVAIVVGLLDYVEGVTKEGNKVRVYTQVGKSNQGKFALDVGVKSLNFYKDYFDTPYPLPKLDMVAIPDFAAGAMENYGLVTYREVALLFDKQSSSASSKQNVAITVAHELAHQWFGNLVTMEWWTHLWLNEGFATWMSHLSVDTFFPEWNIWTQFLDSTTSALKLDSLTESHPIEVEIHHANEVDEIFDAISYDKGASVIRMLQSYLGAEIFQKALASYIKKYAYSNAKTEDLWAVLEEVSGEPVKDLMSTWTKQQGYPVINVKLKGHDVELEQDQFLLDGSAGAGIWIVPITLGCCSHDKQKRFLLKHKHDNIMDIDSQCHGRQKGGDFWIKLNIDETGFYRVKYDDELTAALRNALQAKKLSLMDEIGIVDDAHALSMACKQTLSSLLHLLYSYREEADYSVLSHINSVTSSVAKISVDATPDLVGDIKQFFIKLLLPPAEKLGWDPKDSESHLDTMLRPVLLVALVQLGHDKTICEGVRRFEIFFDDRNTSLLPPDTRKAAYLSVMHNVSSTDRCGYDALLKVYKESAEGEEKLNVLGTLSSCKDKDIVLESLNLMFTHEVRNQDAYRLLGGIRVEARETAWSWLKENWDRISETFSASSLIADFIKSIVPLFASKEKEAEISKFFATRTKPGFERTVKQSLEKVLINSRWIEGIRDEPELAQTFRGQARLPRFAAPRRYELRLRPDLDARAFSGAASVAVEVSAPTRFLVLNAGADLAVDRASIRFRGVAPAGVSVFEEDQIVVLEFDGDLPLGEGVLAMDFNGTLNDQMRGFYRSTYEYKGETQNMAVTQFESVDARRCFPCWDEPAFKAKFKLTLEVPSDLIALSNMPIASETIAGPIKTVHYEESPIMSTYLVAIVIGLFDYVEGVTSEGNKVRVYTQVGKSNQGKFALDVGVKSLNLYKEYFDTPYPLPKLDMVAIPDFTNGAMENYGLVTYREIYLLFDEQTSSASTKQTIAITVAHELAHQWFGNLVTMEWWTHLWLNEGFATWFLDSTTSALKLDSLAESHPIEVEIHHASEIDAIFDSISYDKGASVIRMLQSYLGAARFQKALASYIKKYAYSNAKTEDLWAVLEEVSGEPVKDLMTIWTKKQGYPVISVKLKGHDVELEQDQFLLDGSSDSGMWIVPITLGSYSHDTQKRFLLKDKHDELKGIYSQCDDQQNDGNFWIKLNIDETGFYRVKYDDEITAALRNALQMKKLSLMDKIGVLEDAHALSIACKQTLSSLLHLLYACRDEADFSILSHINSVTSSVAKISVDATPDLAADIKQLFIKLLLPPAKKLGWDPKASESHLDTMLRPLLLIALVQLGHDNTISEGVRRFQIFFGDRNTSLLPPDTRQAAYLSVMHNGINYSGGKVACLRSAIKMHIMSFEENWDRISKTFFASVILSDYIKSIVTLFNSKEKEAEISEFFATRTKPGFERALKQSLENVRIDARWIDGIRSEPGLAQTVHELLNKI</sequence>
<dbReference type="Gene3D" id="1.10.390.10">
    <property type="entry name" value="Neutral Protease Domain 2"/>
    <property type="match status" value="3"/>
</dbReference>
<evidence type="ECO:0000256" key="14">
    <source>
        <dbReference type="ARBA" id="ARBA00023049"/>
    </source>
</evidence>
<name>A0A0D9XCY0_9ORYZ</name>
<dbReference type="GO" id="GO:0043171">
    <property type="term" value="P:peptide catabolic process"/>
    <property type="evidence" value="ECO:0007669"/>
    <property type="project" value="TreeGrafter"/>
</dbReference>
<feature type="signal peptide" evidence="21">
    <location>
        <begin position="1"/>
        <end position="20"/>
    </location>
</feature>
<dbReference type="FunFam" id="2.60.40.1910:FF:000007">
    <property type="entry name" value="Aminopeptidase"/>
    <property type="match status" value="2"/>
</dbReference>
<evidence type="ECO:0000256" key="17">
    <source>
        <dbReference type="PIRSR" id="PIRSR634016-1"/>
    </source>
</evidence>
<evidence type="ECO:0000256" key="18">
    <source>
        <dbReference type="PIRSR" id="PIRSR634016-3"/>
    </source>
</evidence>
<keyword evidence="11" id="KW-0256">Endoplasmic reticulum</keyword>
<feature type="region of interest" description="Disordered" evidence="20">
    <location>
        <begin position="35"/>
        <end position="73"/>
    </location>
</feature>
<feature type="domain" description="Aminopeptidase N-like N-terminal" evidence="24">
    <location>
        <begin position="82"/>
        <end position="260"/>
    </location>
</feature>
<keyword evidence="15" id="KW-0472">Membrane</keyword>
<reference evidence="26" key="2">
    <citation type="submission" date="2013-12" db="EMBL/GenBank/DDBJ databases">
        <authorList>
            <person name="Yu Y."/>
            <person name="Lee S."/>
            <person name="de Baynast K."/>
            <person name="Wissotski M."/>
            <person name="Liu L."/>
            <person name="Talag J."/>
            <person name="Goicoechea J."/>
            <person name="Angelova A."/>
            <person name="Jetty R."/>
            <person name="Kudrna D."/>
            <person name="Golser W."/>
            <person name="Rivera L."/>
            <person name="Zhang J."/>
            <person name="Wing R."/>
        </authorList>
    </citation>
    <scope>NUCLEOTIDE SEQUENCE</scope>
</reference>
<comment type="catalytic activity">
    <reaction evidence="1">
        <text>Release of an N-terminal amino acid, Xaa-|-Yaa- from a peptide, amide or arylamide. Xaa is preferably Ala, but may be most amino acids including Pro (slow action). When a terminal hydrophobic residue is followed by a prolyl residue, the two may be released as an intact Xaa-Pro dipeptide.</text>
        <dbReference type="EC" id="3.4.11.2"/>
    </reaction>
</comment>
<comment type="similarity">
    <text evidence="4">Belongs to the peptidase M1 family.</text>
</comment>
<dbReference type="GO" id="GO:0006508">
    <property type="term" value="P:proteolysis"/>
    <property type="evidence" value="ECO:0007669"/>
    <property type="project" value="UniProtKB-KW"/>
</dbReference>